<dbReference type="PANTHER" id="PTHR31375">
    <property type="match status" value="1"/>
</dbReference>
<evidence type="ECO:0000313" key="4">
    <source>
        <dbReference type="EMBL" id="CAN78058.1"/>
    </source>
</evidence>
<dbReference type="Gene3D" id="2.160.20.10">
    <property type="entry name" value="Single-stranded right-handed beta-helix, Pectin lyase-like"/>
    <property type="match status" value="1"/>
</dbReference>
<keyword evidence="3" id="KW-0961">Cell wall biogenesis/degradation</keyword>
<keyword evidence="2" id="KW-0964">Secreted</keyword>
<comment type="subcellular location">
    <subcellularLocation>
        <location evidence="1">Secreted</location>
    </subcellularLocation>
</comment>
<dbReference type="EMBL" id="AM429837">
    <property type="protein sequence ID" value="CAN78058.1"/>
    <property type="molecule type" value="Genomic_DNA"/>
</dbReference>
<evidence type="ECO:0000256" key="2">
    <source>
        <dbReference type="ARBA" id="ARBA00022525"/>
    </source>
</evidence>
<dbReference type="InterPro" id="IPR012334">
    <property type="entry name" value="Pectin_lyas_fold"/>
</dbReference>
<name>A5AM09_VITVI</name>
<dbReference type="GO" id="GO:0071555">
    <property type="term" value="P:cell wall organization"/>
    <property type="evidence" value="ECO:0007669"/>
    <property type="project" value="UniProtKB-KW"/>
</dbReference>
<protein>
    <submittedName>
        <fullName evidence="4">Uncharacterized protein</fullName>
    </submittedName>
</protein>
<dbReference type="InterPro" id="IPR011050">
    <property type="entry name" value="Pectin_lyase_fold/virulence"/>
</dbReference>
<evidence type="ECO:0000256" key="1">
    <source>
        <dbReference type="ARBA" id="ARBA00004613"/>
    </source>
</evidence>
<dbReference type="SUPFAM" id="SSF51126">
    <property type="entry name" value="Pectin lyase-like"/>
    <property type="match status" value="1"/>
</dbReference>
<dbReference type="GO" id="GO:0005576">
    <property type="term" value="C:extracellular region"/>
    <property type="evidence" value="ECO:0007669"/>
    <property type="project" value="UniProtKB-SubCell"/>
</dbReference>
<proteinExistence type="predicted"/>
<accession>A5AM09</accession>
<dbReference type="AlphaFoldDB" id="A5AM09"/>
<reference evidence="4" key="1">
    <citation type="journal article" date="2007" name="PLoS ONE">
        <title>The first genome sequence of an elite grapevine cultivar (Pinot noir Vitis vinifera L.): coping with a highly heterozygous genome.</title>
        <authorList>
            <person name="Velasco R."/>
            <person name="Zharkikh A."/>
            <person name="Troggio M."/>
            <person name="Cartwright D.A."/>
            <person name="Cestaro A."/>
            <person name="Pruss D."/>
            <person name="Pindo M."/>
            <person name="FitzGerald L.M."/>
            <person name="Vezzulli S."/>
            <person name="Reid J."/>
            <person name="Malacarne G."/>
            <person name="Iliev D."/>
            <person name="Coppola G."/>
            <person name="Wardell B."/>
            <person name="Micheletti D."/>
            <person name="Macalma T."/>
            <person name="Facci M."/>
            <person name="Mitchell J.T."/>
            <person name="Perazzolli M."/>
            <person name="Eldredge G."/>
            <person name="Gatto P."/>
            <person name="Oyzerski R."/>
            <person name="Moretto M."/>
            <person name="Gutin N."/>
            <person name="Stefanini M."/>
            <person name="Chen Y."/>
            <person name="Segala C."/>
            <person name="Davenport C."/>
            <person name="Dematte L."/>
            <person name="Mraz A."/>
            <person name="Battilana J."/>
            <person name="Stormo K."/>
            <person name="Costa F."/>
            <person name="Tao Q."/>
            <person name="Si-Ammour A."/>
            <person name="Harkins T."/>
            <person name="Lackey A."/>
            <person name="Perbost C."/>
            <person name="Taillon B."/>
            <person name="Stella A."/>
            <person name="Solovyev V."/>
            <person name="Fawcett J.A."/>
            <person name="Sterck L."/>
            <person name="Vandepoele K."/>
            <person name="Grando S.M."/>
            <person name="Toppo S."/>
            <person name="Moser C."/>
            <person name="Lanchbury J."/>
            <person name="Bogden R."/>
            <person name="Skolnick M."/>
            <person name="Sgaramella V."/>
            <person name="Bhatnagar S.K."/>
            <person name="Fontana P."/>
            <person name="Gutin A."/>
            <person name="Van de Peer Y."/>
            <person name="Salamini F."/>
            <person name="Viola R."/>
        </authorList>
    </citation>
    <scope>NUCLEOTIDE SEQUENCE</scope>
</reference>
<sequence>MTVVAATFGALSEVQMMQAIYHFKAHEVNNPMLQTVRDSELKRRSCSHYKSITLKCCGISLLLREFRSTFVQRHPLVISCEFVKGSPRLKITLNGDKIGNEAEIVDSLRYDHLGTPATSLGEVNVENFGSEGDGETDDKVFKKAWEETSSSNTAVLVVPKVKKYHVKPITFSGPCKSDSVTLKILGTIEASDDPSDYAHDRSHWPLFYNIKNFQVEAFKIVTTSPQTSPNTEEFMRPAQKMFRSLNLLSQQRCEEEREVPGGARGLVVRYGYKEWGNMGCFGNPDSSLAAAVAMAPFDSGFDPLQRRHLIRAHLVSQLIRVQLVLLD</sequence>
<organism evidence="4">
    <name type="scientific">Vitis vinifera</name>
    <name type="common">Grape</name>
    <dbReference type="NCBI Taxonomy" id="29760"/>
    <lineage>
        <taxon>Eukaryota</taxon>
        <taxon>Viridiplantae</taxon>
        <taxon>Streptophyta</taxon>
        <taxon>Embryophyta</taxon>
        <taxon>Tracheophyta</taxon>
        <taxon>Spermatophyta</taxon>
        <taxon>Magnoliopsida</taxon>
        <taxon>eudicotyledons</taxon>
        <taxon>Gunneridae</taxon>
        <taxon>Pentapetalae</taxon>
        <taxon>rosids</taxon>
        <taxon>Vitales</taxon>
        <taxon>Vitaceae</taxon>
        <taxon>Viteae</taxon>
        <taxon>Vitis</taxon>
    </lineage>
</organism>
<evidence type="ECO:0000256" key="3">
    <source>
        <dbReference type="ARBA" id="ARBA00023316"/>
    </source>
</evidence>
<gene>
    <name evidence="4" type="ORF">VITISV_006091</name>
</gene>